<evidence type="ECO:0000313" key="1">
    <source>
        <dbReference type="EMBL" id="GME33725.1"/>
    </source>
</evidence>
<evidence type="ECO:0000313" key="2">
    <source>
        <dbReference type="Proteomes" id="UP001165186"/>
    </source>
</evidence>
<reference evidence="1" key="1">
    <citation type="submission" date="2024-09" db="EMBL/GenBank/DDBJ databases">
        <title>Draft Genome Sequences of Neofusicoccum parvum.</title>
        <authorList>
            <person name="Ashida A."/>
            <person name="Camagna M."/>
            <person name="Tanaka A."/>
            <person name="Takemoto D."/>
        </authorList>
    </citation>
    <scope>NUCLEOTIDE SEQUENCE</scope>
    <source>
        <strain evidence="1">PPO83</strain>
    </source>
</reference>
<keyword evidence="2" id="KW-1185">Reference proteome</keyword>
<sequence>MPRITGPWVDFLEADVPIYLDSCSRAEGMLIWICTVALFFAPLCAEFLVLTGTAIGVSITAGLMIRCAILPSTPDKVLERSSVFERAIPCDYGYKYYEGTPAGIANEWALSNAQDDDDDDGRSRKRMTESVGSVQM</sequence>
<proteinExistence type="predicted"/>
<gene>
    <name evidence="1" type="primary">g1339</name>
    <name evidence="1" type="ORF">NpPPO83_00001339</name>
</gene>
<dbReference type="Proteomes" id="UP001165186">
    <property type="component" value="Unassembled WGS sequence"/>
</dbReference>
<comment type="caution">
    <text evidence="1">The sequence shown here is derived from an EMBL/GenBank/DDBJ whole genome shotgun (WGS) entry which is preliminary data.</text>
</comment>
<protein>
    <submittedName>
        <fullName evidence="1">Uncharacterized protein</fullName>
    </submittedName>
</protein>
<organism evidence="1 2">
    <name type="scientific">Neofusicoccum parvum</name>
    <dbReference type="NCBI Taxonomy" id="310453"/>
    <lineage>
        <taxon>Eukaryota</taxon>
        <taxon>Fungi</taxon>
        <taxon>Dikarya</taxon>
        <taxon>Ascomycota</taxon>
        <taxon>Pezizomycotina</taxon>
        <taxon>Dothideomycetes</taxon>
        <taxon>Dothideomycetes incertae sedis</taxon>
        <taxon>Botryosphaeriales</taxon>
        <taxon>Botryosphaeriaceae</taxon>
        <taxon>Neofusicoccum</taxon>
    </lineage>
</organism>
<name>A0ACB5SBP3_9PEZI</name>
<dbReference type="EMBL" id="BSXG01000239">
    <property type="protein sequence ID" value="GME33725.1"/>
    <property type="molecule type" value="Genomic_DNA"/>
</dbReference>
<accession>A0ACB5SBP3</accession>